<dbReference type="Pfam" id="PF03480">
    <property type="entry name" value="DctP"/>
    <property type="match status" value="1"/>
</dbReference>
<evidence type="ECO:0008006" key="4">
    <source>
        <dbReference type="Google" id="ProtNLM"/>
    </source>
</evidence>
<accession>A0ABQ2YQL5</accession>
<evidence type="ECO:0000313" key="3">
    <source>
        <dbReference type="Proteomes" id="UP000653056"/>
    </source>
</evidence>
<gene>
    <name evidence="2" type="ORF">GCM10007160_16930</name>
</gene>
<dbReference type="InterPro" id="IPR018389">
    <property type="entry name" value="DctP_fam"/>
</dbReference>
<name>A0ABQ2YQL5_9GAMM</name>
<dbReference type="PANTHER" id="PTHR33376">
    <property type="match status" value="1"/>
</dbReference>
<dbReference type="InterPro" id="IPR038404">
    <property type="entry name" value="TRAP_DctP_sf"/>
</dbReference>
<dbReference type="EMBL" id="BMXS01000006">
    <property type="protein sequence ID" value="GGX90078.1"/>
    <property type="molecule type" value="Genomic_DNA"/>
</dbReference>
<sequence length="348" mass="38263">MTLTRRQVLKYGTFATAGATLFGGHSLFSPRAMAANTLVGVTYLPPSYKALTYGSQGFVDFLAENGGDTLAVDFHDSGQLLKADEQLPALRAGNIDFMFHTSSYITRSLPILGITGLPGVVGELYRHPERLAMGSPLLELINEQLAEDNLYMPTAGGGILEPEYIWSTEGSLIRSLADLQGKKVRVVSYEATLALEKYGIGATRIPSSETYMALQRGTVDAGVFNISTVIGRSLHEQLDTCYKLPTTAFTVAPFMLRDRWDRLDDDTRGILERAAQWYDENFISHCNDDIYPNEYWPQVEAEGVEVIEPSDEDIATFNEGADAIWTAWKEDVGEEVGERAIALALGEA</sequence>
<dbReference type="NCBIfam" id="NF037995">
    <property type="entry name" value="TRAP_S1"/>
    <property type="match status" value="1"/>
</dbReference>
<proteinExistence type="predicted"/>
<evidence type="ECO:0000256" key="1">
    <source>
        <dbReference type="ARBA" id="ARBA00022729"/>
    </source>
</evidence>
<dbReference type="PANTHER" id="PTHR33376:SF5">
    <property type="entry name" value="EXTRACYTOPLASMIC SOLUTE RECEPTOR PROTEIN"/>
    <property type="match status" value="1"/>
</dbReference>
<dbReference type="RefSeq" id="WP_189468130.1">
    <property type="nucleotide sequence ID" value="NZ_BMXS01000006.1"/>
</dbReference>
<dbReference type="SUPFAM" id="SSF53850">
    <property type="entry name" value="Periplasmic binding protein-like II"/>
    <property type="match status" value="1"/>
</dbReference>
<dbReference type="InterPro" id="IPR006311">
    <property type="entry name" value="TAT_signal"/>
</dbReference>
<dbReference type="Gene3D" id="3.40.190.170">
    <property type="entry name" value="Bacterial extracellular solute-binding protein, family 7"/>
    <property type="match status" value="1"/>
</dbReference>
<keyword evidence="3" id="KW-1185">Reference proteome</keyword>
<comment type="caution">
    <text evidence="2">The sequence shown here is derived from an EMBL/GenBank/DDBJ whole genome shotgun (WGS) entry which is preliminary data.</text>
</comment>
<dbReference type="PROSITE" id="PS51318">
    <property type="entry name" value="TAT"/>
    <property type="match status" value="1"/>
</dbReference>
<keyword evidence="1" id="KW-0732">Signal</keyword>
<reference evidence="3" key="1">
    <citation type="journal article" date="2019" name="Int. J. Syst. Evol. Microbiol.">
        <title>The Global Catalogue of Microorganisms (GCM) 10K type strain sequencing project: providing services to taxonomists for standard genome sequencing and annotation.</title>
        <authorList>
            <consortium name="The Broad Institute Genomics Platform"/>
            <consortium name="The Broad Institute Genome Sequencing Center for Infectious Disease"/>
            <person name="Wu L."/>
            <person name="Ma J."/>
        </authorList>
    </citation>
    <scope>NUCLEOTIDE SEQUENCE [LARGE SCALE GENOMIC DNA]</scope>
    <source>
        <strain evidence="3">KCTC 22228</strain>
    </source>
</reference>
<organism evidence="2 3">
    <name type="scientific">Litchfieldella qijiaojingensis</name>
    <dbReference type="NCBI Taxonomy" id="980347"/>
    <lineage>
        <taxon>Bacteria</taxon>
        <taxon>Pseudomonadati</taxon>
        <taxon>Pseudomonadota</taxon>
        <taxon>Gammaproteobacteria</taxon>
        <taxon>Oceanospirillales</taxon>
        <taxon>Halomonadaceae</taxon>
        <taxon>Litchfieldella</taxon>
    </lineage>
</organism>
<protein>
    <recommendedName>
        <fullName evidence="4">C4-dicarboxylate ABC transporter substrate-binding protein</fullName>
    </recommendedName>
</protein>
<evidence type="ECO:0000313" key="2">
    <source>
        <dbReference type="EMBL" id="GGX90078.1"/>
    </source>
</evidence>
<dbReference type="Proteomes" id="UP000653056">
    <property type="component" value="Unassembled WGS sequence"/>
</dbReference>